<dbReference type="Gene3D" id="3.40.50.360">
    <property type="match status" value="1"/>
</dbReference>
<dbReference type="PANTHER" id="PTHR43408">
    <property type="entry name" value="FMN REDUCTASE (NADPH)"/>
    <property type="match status" value="1"/>
</dbReference>
<evidence type="ECO:0000256" key="1">
    <source>
        <dbReference type="ARBA" id="ARBA00022630"/>
    </source>
</evidence>
<keyword evidence="6" id="KW-1185">Reference proteome</keyword>
<dbReference type="EMBL" id="CP045643">
    <property type="protein sequence ID" value="QFZ74948.1"/>
    <property type="molecule type" value="Genomic_DNA"/>
</dbReference>
<dbReference type="GO" id="GO:0016491">
    <property type="term" value="F:oxidoreductase activity"/>
    <property type="evidence" value="ECO:0007669"/>
    <property type="project" value="UniProtKB-KW"/>
</dbReference>
<name>A0A5Q0LDD5_9ACTN</name>
<evidence type="ECO:0000313" key="5">
    <source>
        <dbReference type="EMBL" id="QFZ74948.1"/>
    </source>
</evidence>
<dbReference type="InterPro" id="IPR023932">
    <property type="entry name" value="CE1759_FMN_reduct"/>
</dbReference>
<sequence length="234" mass="23352">MRLVVVSAGLSVPSSTRLLADRLAAATAGGTAARVEVVELRDLAVEIAHNLTNGFPGRALGSALDAVTAADGLIVVTPVFSASYSGLFKSFFDVLDKDALAGKPVLIAATGGSSRHSLVLEHAMRPLFAHLRAVVVPTAVYAASEDWGAEGLAERIDRAAGELAALMRGLAAAAGAATGAAGAGTDTTGTVPAPAGTVPVQGGTTPVHGVPARVASGGGFEVVPFEQQLAALRP</sequence>
<keyword evidence="1" id="KW-0285">Flavoprotein</keyword>
<dbReference type="Pfam" id="PF03358">
    <property type="entry name" value="FMN_red"/>
    <property type="match status" value="1"/>
</dbReference>
<dbReference type="RefSeq" id="WP_153289232.1">
    <property type="nucleotide sequence ID" value="NZ_CP045643.1"/>
</dbReference>
<dbReference type="SUPFAM" id="SSF52218">
    <property type="entry name" value="Flavoproteins"/>
    <property type="match status" value="1"/>
</dbReference>
<organism evidence="5 6">
    <name type="scientific">Streptomyces fagopyri</name>
    <dbReference type="NCBI Taxonomy" id="2662397"/>
    <lineage>
        <taxon>Bacteria</taxon>
        <taxon>Bacillati</taxon>
        <taxon>Actinomycetota</taxon>
        <taxon>Actinomycetes</taxon>
        <taxon>Kitasatosporales</taxon>
        <taxon>Streptomycetaceae</taxon>
        <taxon>Streptomyces</taxon>
    </lineage>
</organism>
<accession>A0A5Q0LDD5</accession>
<keyword evidence="3" id="KW-0560">Oxidoreductase</keyword>
<dbReference type="NCBIfam" id="TIGR04037">
    <property type="entry name" value="LLM_duo_CE1759"/>
    <property type="match status" value="1"/>
</dbReference>
<evidence type="ECO:0000313" key="6">
    <source>
        <dbReference type="Proteomes" id="UP000326179"/>
    </source>
</evidence>
<dbReference type="InterPro" id="IPR029039">
    <property type="entry name" value="Flavoprotein-like_sf"/>
</dbReference>
<dbReference type="AlphaFoldDB" id="A0A5Q0LDD5"/>
<evidence type="ECO:0000256" key="2">
    <source>
        <dbReference type="ARBA" id="ARBA00022643"/>
    </source>
</evidence>
<evidence type="ECO:0000256" key="3">
    <source>
        <dbReference type="ARBA" id="ARBA00023002"/>
    </source>
</evidence>
<protein>
    <submittedName>
        <fullName evidence="5">Oxidoreductase</fullName>
    </submittedName>
</protein>
<feature type="domain" description="NADPH-dependent FMN reductase-like" evidence="4">
    <location>
        <begin position="1"/>
        <end position="147"/>
    </location>
</feature>
<keyword evidence="2" id="KW-0288">FMN</keyword>
<gene>
    <name evidence="5" type="ORF">GFH48_18230</name>
</gene>
<dbReference type="PANTHER" id="PTHR43408:SF2">
    <property type="entry name" value="FMN REDUCTASE (NADPH)"/>
    <property type="match status" value="1"/>
</dbReference>
<evidence type="ECO:0000259" key="4">
    <source>
        <dbReference type="Pfam" id="PF03358"/>
    </source>
</evidence>
<reference evidence="5 6" key="1">
    <citation type="submission" date="2019-10" db="EMBL/GenBank/DDBJ databases">
        <title>A novel species.</title>
        <authorList>
            <person name="Gao J."/>
        </authorList>
    </citation>
    <scope>NUCLEOTIDE SEQUENCE [LARGE SCALE GENOMIC DNA]</scope>
    <source>
        <strain evidence="5 6">QMT-28</strain>
    </source>
</reference>
<dbReference type="InterPro" id="IPR005025">
    <property type="entry name" value="FMN_Rdtase-like_dom"/>
</dbReference>
<dbReference type="InterPro" id="IPR051814">
    <property type="entry name" value="NAD(P)H-dep_FMN_reductase"/>
</dbReference>
<dbReference type="KEGG" id="sfy:GFH48_18230"/>
<proteinExistence type="predicted"/>
<dbReference type="Proteomes" id="UP000326179">
    <property type="component" value="Chromosome"/>
</dbReference>